<gene>
    <name evidence="4" type="primary">RpS11</name>
    <name evidence="4" type="ORF">OS493_032966</name>
</gene>
<dbReference type="GO" id="GO:0022627">
    <property type="term" value="C:cytosolic small ribosomal subunit"/>
    <property type="evidence" value="ECO:0007669"/>
    <property type="project" value="TreeGrafter"/>
</dbReference>
<sequence length="136" mass="15805">MSKAHLHRLATLPHDHDPYQFQVLNIHVTHFLIYLQTERAYQKQAPIFQNKKRILVQTGKKKKELKELRYVRNVGLGFKTPKEAIEGTYIDKKCPFTGNVSIRGRILTGIVCKHENEAHNCHQARLSASHQEIQQI</sequence>
<evidence type="ECO:0000313" key="5">
    <source>
        <dbReference type="Proteomes" id="UP001163046"/>
    </source>
</evidence>
<keyword evidence="2" id="KW-0687">Ribonucleoprotein</keyword>
<evidence type="ECO:0000313" key="4">
    <source>
        <dbReference type="EMBL" id="KAJ7322781.1"/>
    </source>
</evidence>
<dbReference type="InterPro" id="IPR000266">
    <property type="entry name" value="Ribosomal_uS17"/>
</dbReference>
<proteinExistence type="predicted"/>
<accession>A0A9X0CE55</accession>
<evidence type="ECO:0000256" key="2">
    <source>
        <dbReference type="ARBA" id="ARBA00023274"/>
    </source>
</evidence>
<evidence type="ECO:0000256" key="1">
    <source>
        <dbReference type="ARBA" id="ARBA00022980"/>
    </source>
</evidence>
<keyword evidence="5" id="KW-1185">Reference proteome</keyword>
<dbReference type="Gene3D" id="2.40.50.1000">
    <property type="match status" value="1"/>
</dbReference>
<protein>
    <submittedName>
        <fullName evidence="4">30S ribosomal protein S11, chloroplastic</fullName>
    </submittedName>
</protein>
<dbReference type="GO" id="GO:0003735">
    <property type="term" value="F:structural constituent of ribosome"/>
    <property type="evidence" value="ECO:0007669"/>
    <property type="project" value="InterPro"/>
</dbReference>
<dbReference type="AlphaFoldDB" id="A0A9X0CE55"/>
<reference evidence="4" key="1">
    <citation type="submission" date="2023-01" db="EMBL/GenBank/DDBJ databases">
        <title>Genome assembly of the deep-sea coral Lophelia pertusa.</title>
        <authorList>
            <person name="Herrera S."/>
            <person name="Cordes E."/>
        </authorList>
    </citation>
    <scope>NUCLEOTIDE SEQUENCE</scope>
    <source>
        <strain evidence="4">USNM1676648</strain>
        <tissue evidence="4">Polyp</tissue>
    </source>
</reference>
<dbReference type="EMBL" id="MU827819">
    <property type="protein sequence ID" value="KAJ7322781.1"/>
    <property type="molecule type" value="Genomic_DNA"/>
</dbReference>
<dbReference type="Proteomes" id="UP001163046">
    <property type="component" value="Unassembled WGS sequence"/>
</dbReference>
<dbReference type="Pfam" id="PF16205">
    <property type="entry name" value="Ribosomal_S17_N"/>
    <property type="match status" value="1"/>
</dbReference>
<dbReference type="PANTHER" id="PTHR10744">
    <property type="entry name" value="40S RIBOSOMAL PROTEIN S11 FAMILY MEMBER"/>
    <property type="match status" value="1"/>
</dbReference>
<feature type="domain" description="Small ribosomal subunit protein uS17 N-terminal" evidence="3">
    <location>
        <begin position="36"/>
        <end position="107"/>
    </location>
</feature>
<organism evidence="4 5">
    <name type="scientific">Desmophyllum pertusum</name>
    <dbReference type="NCBI Taxonomy" id="174260"/>
    <lineage>
        <taxon>Eukaryota</taxon>
        <taxon>Metazoa</taxon>
        <taxon>Cnidaria</taxon>
        <taxon>Anthozoa</taxon>
        <taxon>Hexacorallia</taxon>
        <taxon>Scleractinia</taxon>
        <taxon>Caryophylliina</taxon>
        <taxon>Caryophylliidae</taxon>
        <taxon>Desmophyllum</taxon>
    </lineage>
</organism>
<dbReference type="PANTHER" id="PTHR10744:SF9">
    <property type="entry name" value="40S RIBOSOMAL PROTEIN S11-RELATED"/>
    <property type="match status" value="1"/>
</dbReference>
<comment type="caution">
    <text evidence="4">The sequence shown here is derived from an EMBL/GenBank/DDBJ whole genome shotgun (WGS) entry which is preliminary data.</text>
</comment>
<dbReference type="InterPro" id="IPR032440">
    <property type="entry name" value="Ribosomal_uS17_N"/>
</dbReference>
<name>A0A9X0CE55_9CNID</name>
<evidence type="ECO:0000259" key="3">
    <source>
        <dbReference type="Pfam" id="PF16205"/>
    </source>
</evidence>
<dbReference type="GO" id="GO:0006412">
    <property type="term" value="P:translation"/>
    <property type="evidence" value="ECO:0007669"/>
    <property type="project" value="InterPro"/>
</dbReference>
<dbReference type="OrthoDB" id="10254436at2759"/>
<keyword evidence="1 4" id="KW-0689">Ribosomal protein</keyword>